<dbReference type="PROSITE" id="PS50977">
    <property type="entry name" value="HTH_TETR_2"/>
    <property type="match status" value="1"/>
</dbReference>
<organism evidence="6 7">
    <name type="scientific">Micromonospora sonchi</name>
    <dbReference type="NCBI Taxonomy" id="1763543"/>
    <lineage>
        <taxon>Bacteria</taxon>
        <taxon>Bacillati</taxon>
        <taxon>Actinomycetota</taxon>
        <taxon>Actinomycetes</taxon>
        <taxon>Micromonosporales</taxon>
        <taxon>Micromonosporaceae</taxon>
        <taxon>Micromonospora</taxon>
    </lineage>
</organism>
<evidence type="ECO:0000256" key="1">
    <source>
        <dbReference type="ARBA" id="ARBA00023015"/>
    </source>
</evidence>
<dbReference type="EMBL" id="BMNB01000003">
    <property type="protein sequence ID" value="GGM26306.1"/>
    <property type="molecule type" value="Genomic_DNA"/>
</dbReference>
<keyword evidence="1" id="KW-0805">Transcription regulation</keyword>
<dbReference type="InterPro" id="IPR050109">
    <property type="entry name" value="HTH-type_TetR-like_transc_reg"/>
</dbReference>
<feature type="DNA-binding region" description="H-T-H motif" evidence="4">
    <location>
        <begin position="34"/>
        <end position="53"/>
    </location>
</feature>
<feature type="domain" description="HTH tetR-type" evidence="5">
    <location>
        <begin position="11"/>
        <end position="71"/>
    </location>
</feature>
<reference evidence="6" key="1">
    <citation type="journal article" date="2014" name="Int. J. Syst. Evol. Microbiol.">
        <title>Complete genome sequence of Corynebacterium casei LMG S-19264T (=DSM 44701T), isolated from a smear-ripened cheese.</title>
        <authorList>
            <consortium name="US DOE Joint Genome Institute (JGI-PGF)"/>
            <person name="Walter F."/>
            <person name="Albersmeier A."/>
            <person name="Kalinowski J."/>
            <person name="Ruckert C."/>
        </authorList>
    </citation>
    <scope>NUCLEOTIDE SEQUENCE</scope>
    <source>
        <strain evidence="6">CGMCC 4.7312</strain>
    </source>
</reference>
<dbReference type="GO" id="GO:0003700">
    <property type="term" value="F:DNA-binding transcription factor activity"/>
    <property type="evidence" value="ECO:0007669"/>
    <property type="project" value="TreeGrafter"/>
</dbReference>
<dbReference type="SUPFAM" id="SSF46689">
    <property type="entry name" value="Homeodomain-like"/>
    <property type="match status" value="1"/>
</dbReference>
<keyword evidence="3" id="KW-0804">Transcription</keyword>
<evidence type="ECO:0000256" key="4">
    <source>
        <dbReference type="PROSITE-ProRule" id="PRU00335"/>
    </source>
</evidence>
<sequence length="367" mass="38678">MVRLTRTQQQKRTRAAVLAAAVEEFAEHGYAEAKVDRIAARAELTRGAVYSNFPSKRSLYLAVLLDSLPGRATPGTVPAEPVDLAGGAEAFARVWLERLPLTGDAPTAGKLGSLCLTGVFDDEPGRTALAEVTRLESLLLAIALESCRARNAGRRVRLAELILTLLNGAGHLAQTAPGFGDPFDVARACRHLADLDGDDTWDPPHLPYVAAASACRDTWTPPVGLLDEITGRPTHLDQDGLVVVLGTGRLSAAEEAVRAARPGDTVTVTVVTTDPAESGALVRLRIMDTVACLRRVFGPAFTPALRLVLDDQAALAAALGVEAAEQTEAAVRLRAGQIVARAHGRGAAYAAATALASTEPRPESENR</sequence>
<dbReference type="PANTHER" id="PTHR30055">
    <property type="entry name" value="HTH-TYPE TRANSCRIPTIONAL REGULATOR RUTR"/>
    <property type="match status" value="1"/>
</dbReference>
<dbReference type="GO" id="GO:0000976">
    <property type="term" value="F:transcription cis-regulatory region binding"/>
    <property type="evidence" value="ECO:0007669"/>
    <property type="project" value="TreeGrafter"/>
</dbReference>
<evidence type="ECO:0000313" key="6">
    <source>
        <dbReference type="EMBL" id="GGM26306.1"/>
    </source>
</evidence>
<evidence type="ECO:0000313" key="7">
    <source>
        <dbReference type="Proteomes" id="UP000608890"/>
    </source>
</evidence>
<keyword evidence="7" id="KW-1185">Reference proteome</keyword>
<comment type="caution">
    <text evidence="6">The sequence shown here is derived from an EMBL/GenBank/DDBJ whole genome shotgun (WGS) entry which is preliminary data.</text>
</comment>
<dbReference type="PRINTS" id="PR00455">
    <property type="entry name" value="HTHTETR"/>
</dbReference>
<gene>
    <name evidence="6" type="ORF">GCM10011608_08780</name>
</gene>
<protein>
    <submittedName>
        <fullName evidence="6">TetR family transcriptional regulator</fullName>
    </submittedName>
</protein>
<name>A0A917TK17_9ACTN</name>
<reference evidence="6" key="2">
    <citation type="submission" date="2020-09" db="EMBL/GenBank/DDBJ databases">
        <authorList>
            <person name="Sun Q."/>
            <person name="Zhou Y."/>
        </authorList>
    </citation>
    <scope>NUCLEOTIDE SEQUENCE</scope>
    <source>
        <strain evidence="6">CGMCC 4.7312</strain>
    </source>
</reference>
<dbReference type="InterPro" id="IPR001647">
    <property type="entry name" value="HTH_TetR"/>
</dbReference>
<evidence type="ECO:0000256" key="3">
    <source>
        <dbReference type="ARBA" id="ARBA00023163"/>
    </source>
</evidence>
<dbReference type="PANTHER" id="PTHR30055:SF234">
    <property type="entry name" value="HTH-TYPE TRANSCRIPTIONAL REGULATOR BETI"/>
    <property type="match status" value="1"/>
</dbReference>
<evidence type="ECO:0000256" key="2">
    <source>
        <dbReference type="ARBA" id="ARBA00023125"/>
    </source>
</evidence>
<evidence type="ECO:0000259" key="5">
    <source>
        <dbReference type="PROSITE" id="PS50977"/>
    </source>
</evidence>
<dbReference type="Gene3D" id="1.10.357.10">
    <property type="entry name" value="Tetracycline Repressor, domain 2"/>
    <property type="match status" value="1"/>
</dbReference>
<dbReference type="RefSeq" id="WP_189040940.1">
    <property type="nucleotide sequence ID" value="NZ_BMNB01000003.1"/>
</dbReference>
<proteinExistence type="predicted"/>
<accession>A0A917TK17</accession>
<dbReference type="AlphaFoldDB" id="A0A917TK17"/>
<dbReference type="Pfam" id="PF00440">
    <property type="entry name" value="TetR_N"/>
    <property type="match status" value="1"/>
</dbReference>
<dbReference type="Proteomes" id="UP000608890">
    <property type="component" value="Unassembled WGS sequence"/>
</dbReference>
<keyword evidence="2 4" id="KW-0238">DNA-binding</keyword>
<dbReference type="InterPro" id="IPR009057">
    <property type="entry name" value="Homeodomain-like_sf"/>
</dbReference>